<keyword evidence="3" id="KW-1185">Reference proteome</keyword>
<evidence type="ECO:0000313" key="2">
    <source>
        <dbReference type="EMBL" id="QJW83683.1"/>
    </source>
</evidence>
<dbReference type="EMBL" id="CP053418">
    <property type="protein sequence ID" value="QJW83683.1"/>
    <property type="molecule type" value="Genomic_DNA"/>
</dbReference>
<accession>A0ABX6P0U7</accession>
<gene>
    <name evidence="2" type="ORF">HK414_05295</name>
</gene>
<organism evidence="2 3">
    <name type="scientific">Ramlibacter terrae</name>
    <dbReference type="NCBI Taxonomy" id="2732511"/>
    <lineage>
        <taxon>Bacteria</taxon>
        <taxon>Pseudomonadati</taxon>
        <taxon>Pseudomonadota</taxon>
        <taxon>Betaproteobacteria</taxon>
        <taxon>Burkholderiales</taxon>
        <taxon>Comamonadaceae</taxon>
        <taxon>Ramlibacter</taxon>
    </lineage>
</organism>
<proteinExistence type="predicted"/>
<dbReference type="Proteomes" id="UP000500826">
    <property type="component" value="Chromosome"/>
</dbReference>
<reference evidence="2 3" key="2">
    <citation type="submission" date="2020-05" db="EMBL/GenBank/DDBJ databases">
        <authorList>
            <person name="Khan S.A."/>
            <person name="Jeon C.O."/>
            <person name="Chun B.H."/>
        </authorList>
    </citation>
    <scope>NUCLEOTIDE SEQUENCE [LARGE SCALE GENOMIC DNA]</scope>
    <source>
        <strain evidence="2 3">H242</strain>
    </source>
</reference>
<name>A0ABX6P0U7_9BURK</name>
<protein>
    <submittedName>
        <fullName evidence="2">Phosphoglycerate mutase</fullName>
    </submittedName>
</protein>
<sequence length="277" mass="29877">MRRLLARLGPPETDAGTADSLSPPHERALARAIGLPIADGLLPFAALQGGAAGEGCAWITPSHWRVGRDDIAMAHAQELQLDESTSRALLAAMQRYFAEDGITLEYRQPLQWLARGDLFRALPTASLDRVTGRQIERWMPSGDAGRPVRRLQQEMQMLLYTLPLNEERQARGLLPVNSFWVSGTGSLPAAFRPAGAPQVTQALREPALVDDGAARAAAWQRLDANEIAGLLTDVDAGRAVRLTLCGEANSRTGSSGNASFWRRVVARPDIGGMLGAL</sequence>
<reference evidence="2 3" key="1">
    <citation type="submission" date="2020-05" db="EMBL/GenBank/DDBJ databases">
        <title>Ramlibacter rhizophilus sp. nov., isolated from rhizosphere soil of national flower Mugunghwa from South Korea.</title>
        <authorList>
            <person name="Zheng-Fei Y."/>
            <person name="Huan T."/>
        </authorList>
    </citation>
    <scope>NUCLEOTIDE SEQUENCE [LARGE SCALE GENOMIC DNA]</scope>
    <source>
        <strain evidence="2 3">H242</strain>
    </source>
</reference>
<evidence type="ECO:0000313" key="3">
    <source>
        <dbReference type="Proteomes" id="UP000500826"/>
    </source>
</evidence>
<evidence type="ECO:0000256" key="1">
    <source>
        <dbReference type="SAM" id="MobiDB-lite"/>
    </source>
</evidence>
<feature type="region of interest" description="Disordered" evidence="1">
    <location>
        <begin position="1"/>
        <end position="23"/>
    </location>
</feature>